<dbReference type="Proteomes" id="UP001224674">
    <property type="component" value="Chromosome"/>
</dbReference>
<dbReference type="EMBL" id="CP122566">
    <property type="protein sequence ID" value="WGH92993.1"/>
    <property type="molecule type" value="Genomic_DNA"/>
</dbReference>
<comment type="similarity">
    <text evidence="1 2">Belongs to the Dps family.</text>
</comment>
<dbReference type="PANTHER" id="PTHR42932">
    <property type="entry name" value="GENERAL STRESS PROTEIN 20U"/>
    <property type="match status" value="1"/>
</dbReference>
<dbReference type="InterPro" id="IPR009078">
    <property type="entry name" value="Ferritin-like_SF"/>
</dbReference>
<dbReference type="PRINTS" id="PR01346">
    <property type="entry name" value="HELNAPAPROT"/>
</dbReference>
<dbReference type="PROSITE" id="PS00818">
    <property type="entry name" value="DPS_1"/>
    <property type="match status" value="1"/>
</dbReference>
<dbReference type="RefSeq" id="WP_110110929.1">
    <property type="nucleotide sequence ID" value="NZ_CP122562.1"/>
</dbReference>
<reference evidence="4 5" key="1">
    <citation type="submission" date="2023-03" db="EMBL/GenBank/DDBJ databases">
        <title>Complete genome sequences of several Auritidibacter ignavus strains isolated from ear infections.</title>
        <authorList>
            <person name="Baehr T."/>
            <person name="Baumhoegger A.M."/>
        </authorList>
    </citation>
    <scope>NUCLEOTIDE SEQUENCE [LARGE SCALE GENOMIC DNA]</scope>
    <source>
        <strain evidence="4 5">BABAE-6</strain>
    </source>
</reference>
<dbReference type="Pfam" id="PF00210">
    <property type="entry name" value="Ferritin"/>
    <property type="match status" value="1"/>
</dbReference>
<dbReference type="InterPro" id="IPR023188">
    <property type="entry name" value="DPS_DNA-bd_CS"/>
</dbReference>
<dbReference type="GO" id="GO:0008199">
    <property type="term" value="F:ferric iron binding"/>
    <property type="evidence" value="ECO:0007669"/>
    <property type="project" value="InterPro"/>
</dbReference>
<feature type="domain" description="Ferritin/DPS" evidence="3">
    <location>
        <begin position="24"/>
        <end position="161"/>
    </location>
</feature>
<name>A0AAJ6ALD5_9MICC</name>
<dbReference type="InterPro" id="IPR008331">
    <property type="entry name" value="Ferritin_DPS_dom"/>
</dbReference>
<gene>
    <name evidence="4" type="ORF">QDX21_11980</name>
</gene>
<dbReference type="InterPro" id="IPR012347">
    <property type="entry name" value="Ferritin-like"/>
</dbReference>
<evidence type="ECO:0000313" key="5">
    <source>
        <dbReference type="Proteomes" id="UP001224674"/>
    </source>
</evidence>
<sequence>MTEANANYTTPGLEVEEGHRVAEVLQTRLHAMNDLQLTLKQAHWNVVGRDFISVHEMLDPQIDLVRDYADTLAERIATLGVAPKGTPGAIVSERTWEDYSLLRGSTLAHISALDEVYTGIIADLRAAISEVGKVDPMSEDILIEQARGLELFHWFLRSFITSPEGNIEHVQD</sequence>
<protein>
    <submittedName>
        <fullName evidence="4">DNA starvation/stationary phase protection protein</fullName>
    </submittedName>
</protein>
<proteinExistence type="inferred from homology"/>
<dbReference type="Gene3D" id="1.20.1260.10">
    <property type="match status" value="1"/>
</dbReference>
<dbReference type="SUPFAM" id="SSF47240">
    <property type="entry name" value="Ferritin-like"/>
    <property type="match status" value="1"/>
</dbReference>
<dbReference type="AlphaFoldDB" id="A0AAJ6ALD5"/>
<evidence type="ECO:0000256" key="1">
    <source>
        <dbReference type="ARBA" id="ARBA00009497"/>
    </source>
</evidence>
<evidence type="ECO:0000256" key="2">
    <source>
        <dbReference type="RuleBase" id="RU003875"/>
    </source>
</evidence>
<organism evidence="4 5">
    <name type="scientific">Auritidibacter ignavus</name>
    <dbReference type="NCBI Taxonomy" id="678932"/>
    <lineage>
        <taxon>Bacteria</taxon>
        <taxon>Bacillati</taxon>
        <taxon>Actinomycetota</taxon>
        <taxon>Actinomycetes</taxon>
        <taxon>Micrococcales</taxon>
        <taxon>Micrococcaceae</taxon>
        <taxon>Auritidibacter</taxon>
    </lineage>
</organism>
<evidence type="ECO:0000313" key="4">
    <source>
        <dbReference type="EMBL" id="WGH92993.1"/>
    </source>
</evidence>
<keyword evidence="5" id="KW-1185">Reference proteome</keyword>
<accession>A0AAJ6ALD5</accession>
<dbReference type="PIRSF" id="PIRSF005900">
    <property type="entry name" value="Dps"/>
    <property type="match status" value="1"/>
</dbReference>
<dbReference type="GO" id="GO:0016722">
    <property type="term" value="F:oxidoreductase activity, acting on metal ions"/>
    <property type="evidence" value="ECO:0007669"/>
    <property type="project" value="InterPro"/>
</dbReference>
<evidence type="ECO:0000259" key="3">
    <source>
        <dbReference type="Pfam" id="PF00210"/>
    </source>
</evidence>
<dbReference type="PANTHER" id="PTHR42932:SF3">
    <property type="entry name" value="DNA PROTECTION DURING STARVATION PROTEIN"/>
    <property type="match status" value="1"/>
</dbReference>
<dbReference type="CDD" id="cd01043">
    <property type="entry name" value="DPS"/>
    <property type="match status" value="1"/>
</dbReference>
<dbReference type="InterPro" id="IPR002177">
    <property type="entry name" value="DPS_DNA-bd"/>
</dbReference>